<evidence type="ECO:0000313" key="8">
    <source>
        <dbReference type="Proteomes" id="UP001059934"/>
    </source>
</evidence>
<dbReference type="SMART" id="SM00849">
    <property type="entry name" value="Lactamase_B"/>
    <property type="match status" value="1"/>
</dbReference>
<dbReference type="Gene3D" id="3.60.15.10">
    <property type="entry name" value="Ribonuclease Z/Hydroxyacylglutathione hydrolase-like"/>
    <property type="match status" value="1"/>
</dbReference>
<dbReference type="InterPro" id="IPR036866">
    <property type="entry name" value="RibonucZ/Hydroxyglut_hydro"/>
</dbReference>
<accession>A0ABY5TKU4</accession>
<keyword evidence="4" id="KW-0378">Hydrolase</keyword>
<evidence type="ECO:0000313" key="7">
    <source>
        <dbReference type="EMBL" id="UVW34482.1"/>
    </source>
</evidence>
<dbReference type="PANTHER" id="PTHR42978">
    <property type="entry name" value="QUORUM-QUENCHING LACTONASE YTNP-RELATED-RELATED"/>
    <property type="match status" value="1"/>
</dbReference>
<sequence length="283" mass="30835">MIKYFLIVGLLLSGCSSEKQDISAPEFPDNSSATAPLSLYTFDCGSIEVSDLDVFSSAGDYAGQTDTLTNTCYLIRHPQGDLLWDLGLPQGLVGAGPQTEGVFTLTLKRTITEQLAEIGLSTQDIEFISISHSHFDHSGQVAMFTDSQWLVNKDELEYMFSTDASQVQNAAFADLSKSIHSGNHDVFGDGSVMILALPGHTPGHSALRVNLAESGPILLTGDLYHRSESRKLKRVPRFNSDEAQTRESMELFEALARESGARVIIQHEPVDVATLPKSPAFLQ</sequence>
<organism evidence="7 8">
    <name type="scientific">SAR92 clade bacterium H455</name>
    <dbReference type="NCBI Taxonomy" id="2974818"/>
    <lineage>
        <taxon>Bacteria</taxon>
        <taxon>Pseudomonadati</taxon>
        <taxon>Pseudomonadota</taxon>
        <taxon>Gammaproteobacteria</taxon>
        <taxon>Cellvibrionales</taxon>
        <taxon>Porticoccaceae</taxon>
        <taxon>SAR92 clade</taxon>
    </lineage>
</organism>
<gene>
    <name evidence="7" type="ORF">NYF23_10735</name>
</gene>
<dbReference type="PROSITE" id="PS51257">
    <property type="entry name" value="PROKAR_LIPOPROTEIN"/>
    <property type="match status" value="1"/>
</dbReference>
<name>A0ABY5TKU4_9GAMM</name>
<dbReference type="InterPro" id="IPR051013">
    <property type="entry name" value="MBL_superfamily_lactonases"/>
</dbReference>
<protein>
    <submittedName>
        <fullName evidence="7">N-acyl homoserine lactonase family protein</fullName>
    </submittedName>
</protein>
<keyword evidence="5" id="KW-0862">Zinc</keyword>
<evidence type="ECO:0000256" key="1">
    <source>
        <dbReference type="ARBA" id="ARBA00001947"/>
    </source>
</evidence>
<dbReference type="CDD" id="cd07729">
    <property type="entry name" value="AHL_lactonase_MBL-fold"/>
    <property type="match status" value="1"/>
</dbReference>
<feature type="domain" description="Metallo-beta-lactamase" evidence="6">
    <location>
        <begin position="69"/>
        <end position="267"/>
    </location>
</feature>
<dbReference type="InterPro" id="IPR001279">
    <property type="entry name" value="Metallo-B-lactamas"/>
</dbReference>
<dbReference type="EMBL" id="CP103416">
    <property type="protein sequence ID" value="UVW34482.1"/>
    <property type="molecule type" value="Genomic_DNA"/>
</dbReference>
<comment type="similarity">
    <text evidence="2">Belongs to the metallo-beta-lactamase superfamily.</text>
</comment>
<evidence type="ECO:0000259" key="6">
    <source>
        <dbReference type="SMART" id="SM00849"/>
    </source>
</evidence>
<evidence type="ECO:0000256" key="2">
    <source>
        <dbReference type="ARBA" id="ARBA00007749"/>
    </source>
</evidence>
<dbReference type="SUPFAM" id="SSF56281">
    <property type="entry name" value="Metallo-hydrolase/oxidoreductase"/>
    <property type="match status" value="1"/>
</dbReference>
<dbReference type="Pfam" id="PF00753">
    <property type="entry name" value="Lactamase_B"/>
    <property type="match status" value="1"/>
</dbReference>
<keyword evidence="8" id="KW-1185">Reference proteome</keyword>
<reference evidence="7" key="1">
    <citation type="submission" date="2022-08" db="EMBL/GenBank/DDBJ databases">
        <title>Catabolic pathway analysis in culturable SAR92 clade bacteria reveals their overlooked roles in DMSP degradation in coastal seas.</title>
        <authorList>
            <person name="He X."/>
            <person name="Zhang X."/>
            <person name="Zhang Y."/>
        </authorList>
    </citation>
    <scope>NUCLEOTIDE SEQUENCE</scope>
    <source>
        <strain evidence="7">H455</strain>
    </source>
</reference>
<dbReference type="Proteomes" id="UP001059934">
    <property type="component" value="Chromosome"/>
</dbReference>
<proteinExistence type="inferred from homology"/>
<evidence type="ECO:0000256" key="5">
    <source>
        <dbReference type="ARBA" id="ARBA00022833"/>
    </source>
</evidence>
<evidence type="ECO:0000256" key="4">
    <source>
        <dbReference type="ARBA" id="ARBA00022801"/>
    </source>
</evidence>
<keyword evidence="3" id="KW-0479">Metal-binding</keyword>
<dbReference type="PANTHER" id="PTHR42978:SF2">
    <property type="entry name" value="102 KBASES UNSTABLE REGION: FROM 1 TO 119443"/>
    <property type="match status" value="1"/>
</dbReference>
<evidence type="ECO:0000256" key="3">
    <source>
        <dbReference type="ARBA" id="ARBA00022723"/>
    </source>
</evidence>
<comment type="cofactor">
    <cofactor evidence="1">
        <name>Zn(2+)</name>
        <dbReference type="ChEBI" id="CHEBI:29105"/>
    </cofactor>
</comment>